<feature type="region of interest" description="Disordered" evidence="1">
    <location>
        <begin position="136"/>
        <end position="167"/>
    </location>
</feature>
<name>A0AA39PA23_9AGAR</name>
<protein>
    <submittedName>
        <fullName evidence="2">Uncharacterized protein</fullName>
    </submittedName>
</protein>
<evidence type="ECO:0000313" key="2">
    <source>
        <dbReference type="EMBL" id="KAK0480400.1"/>
    </source>
</evidence>
<proteinExistence type="predicted"/>
<dbReference type="Proteomes" id="UP001175228">
    <property type="component" value="Unassembled WGS sequence"/>
</dbReference>
<evidence type="ECO:0000313" key="3">
    <source>
        <dbReference type="Proteomes" id="UP001175228"/>
    </source>
</evidence>
<reference evidence="2" key="1">
    <citation type="submission" date="2023-06" db="EMBL/GenBank/DDBJ databases">
        <authorList>
            <consortium name="Lawrence Berkeley National Laboratory"/>
            <person name="Ahrendt S."/>
            <person name="Sahu N."/>
            <person name="Indic B."/>
            <person name="Wong-Bajracharya J."/>
            <person name="Merenyi Z."/>
            <person name="Ke H.-M."/>
            <person name="Monk M."/>
            <person name="Kocsube S."/>
            <person name="Drula E."/>
            <person name="Lipzen A."/>
            <person name="Balint B."/>
            <person name="Henrissat B."/>
            <person name="Andreopoulos B."/>
            <person name="Martin F.M."/>
            <person name="Harder C.B."/>
            <person name="Rigling D."/>
            <person name="Ford K.L."/>
            <person name="Foster G.D."/>
            <person name="Pangilinan J."/>
            <person name="Papanicolaou A."/>
            <person name="Barry K."/>
            <person name="LaButti K."/>
            <person name="Viragh M."/>
            <person name="Koriabine M."/>
            <person name="Yan M."/>
            <person name="Riley R."/>
            <person name="Champramary S."/>
            <person name="Plett K.L."/>
            <person name="Tsai I.J."/>
            <person name="Slot J."/>
            <person name="Sipos G."/>
            <person name="Plett J."/>
            <person name="Nagy L.G."/>
            <person name="Grigoriev I.V."/>
        </authorList>
    </citation>
    <scope>NUCLEOTIDE SEQUENCE</scope>
    <source>
        <strain evidence="2">HWK02</strain>
    </source>
</reference>
<keyword evidence="3" id="KW-1185">Reference proteome</keyword>
<comment type="caution">
    <text evidence="2">The sequence shown here is derived from an EMBL/GenBank/DDBJ whole genome shotgun (WGS) entry which is preliminary data.</text>
</comment>
<organism evidence="2 3">
    <name type="scientific">Armillaria luteobubalina</name>
    <dbReference type="NCBI Taxonomy" id="153913"/>
    <lineage>
        <taxon>Eukaryota</taxon>
        <taxon>Fungi</taxon>
        <taxon>Dikarya</taxon>
        <taxon>Basidiomycota</taxon>
        <taxon>Agaricomycotina</taxon>
        <taxon>Agaricomycetes</taxon>
        <taxon>Agaricomycetidae</taxon>
        <taxon>Agaricales</taxon>
        <taxon>Marasmiineae</taxon>
        <taxon>Physalacriaceae</taxon>
        <taxon>Armillaria</taxon>
    </lineage>
</organism>
<feature type="compositionally biased region" description="Polar residues" evidence="1">
    <location>
        <begin position="136"/>
        <end position="147"/>
    </location>
</feature>
<sequence>MDTSLLLIAAASPTKTQSYSGRDLKGRHDRSFGSPSPSNCEHARTYNPSSERACKRKLFFQASFEVFVQHFLTLRPPTVSSPQPKRGSEELGMAFCRRSFGTGELLASLTAVFYTTETFPTGFAILHTTPPRSNVAQISDSASQANRDQSKVSKYEAQLGKTSRTAKEDRHQMLAHVVVGEPIAGNSYINNINVVSFSLQLRAARDMRGRLGCTKRSWL</sequence>
<accession>A0AA39PA23</accession>
<evidence type="ECO:0000256" key="1">
    <source>
        <dbReference type="SAM" id="MobiDB-lite"/>
    </source>
</evidence>
<dbReference type="EMBL" id="JAUEPU010000081">
    <property type="protein sequence ID" value="KAK0480400.1"/>
    <property type="molecule type" value="Genomic_DNA"/>
</dbReference>
<feature type="compositionally biased region" description="Basic and acidic residues" evidence="1">
    <location>
        <begin position="22"/>
        <end position="31"/>
    </location>
</feature>
<dbReference type="AlphaFoldDB" id="A0AA39PA23"/>
<feature type="region of interest" description="Disordered" evidence="1">
    <location>
        <begin position="17"/>
        <end position="46"/>
    </location>
</feature>
<gene>
    <name evidence="2" type="ORF">EDD18DRAFT_1468483</name>
</gene>